<dbReference type="Proteomes" id="UP000030651">
    <property type="component" value="Unassembled WGS sequence"/>
</dbReference>
<evidence type="ECO:0000256" key="2">
    <source>
        <dbReference type="ARBA" id="ARBA00022692"/>
    </source>
</evidence>
<dbReference type="KEGG" id="pfy:PFICI_09898"/>
<sequence>MGLVQFEDGKVLYYPYTPSRSAGFAFVALFTIITVAHIGGVFYFRTRYMIPLVLGGICELFGYYGRAWGGENPNSPKPFMLQLMLILVSPVFIAATMYVTLGRLKEGILAQPRRRCSPTTLFILTDIIAFCTQIGGGLVQVTGSLKIMHIGDRVVLGGLAFQLVVMAIYLILVVRFYRQASQTAIVDAPWKRHVIALGVCVVMVWVRNLVKAIEFAQGFYGFVSQHEAMLYVFDAALMLGVMIIFLVLHPGVLLRQIDRSQASHKHYNMEPLREASVPYQ</sequence>
<dbReference type="OrthoDB" id="3358017at2759"/>
<gene>
    <name evidence="6" type="ORF">PFICI_09898</name>
</gene>
<dbReference type="GeneID" id="19274911"/>
<keyword evidence="7" id="KW-1185">Reference proteome</keyword>
<dbReference type="EMBL" id="KI912115">
    <property type="protein sequence ID" value="ETS77836.1"/>
    <property type="molecule type" value="Genomic_DNA"/>
</dbReference>
<dbReference type="PANTHER" id="PTHR31465:SF17">
    <property type="entry name" value="DOMAIN PROTEIN, PUTATIVE (AFU_ORTHOLOGUE AFUA_5G09900)-RELATED"/>
    <property type="match status" value="1"/>
</dbReference>
<evidence type="ECO:0000256" key="4">
    <source>
        <dbReference type="ARBA" id="ARBA00023136"/>
    </source>
</evidence>
<dbReference type="AlphaFoldDB" id="W3WY70"/>
<dbReference type="PANTHER" id="PTHR31465">
    <property type="entry name" value="PROTEIN RTA1-RELATED"/>
    <property type="match status" value="1"/>
</dbReference>
<name>W3WY70_PESFW</name>
<keyword evidence="2 5" id="KW-0812">Transmembrane</keyword>
<proteinExistence type="predicted"/>
<accession>W3WY70</accession>
<protein>
    <recommendedName>
        <fullName evidence="8">Protein RTA1</fullName>
    </recommendedName>
</protein>
<comment type="subcellular location">
    <subcellularLocation>
        <location evidence="1">Membrane</location>
        <topology evidence="1">Multi-pass membrane protein</topology>
    </subcellularLocation>
</comment>
<dbReference type="eggNOG" id="ENOG502SN5A">
    <property type="taxonomic scope" value="Eukaryota"/>
</dbReference>
<reference evidence="7" key="1">
    <citation type="journal article" date="2015" name="BMC Genomics">
        <title>Genomic and transcriptomic analysis of the endophytic fungus Pestalotiopsis fici reveals its lifestyle and high potential for synthesis of natural products.</title>
        <authorList>
            <person name="Wang X."/>
            <person name="Zhang X."/>
            <person name="Liu L."/>
            <person name="Xiang M."/>
            <person name="Wang W."/>
            <person name="Sun X."/>
            <person name="Che Y."/>
            <person name="Guo L."/>
            <person name="Liu G."/>
            <person name="Guo L."/>
            <person name="Wang C."/>
            <person name="Yin W.B."/>
            <person name="Stadler M."/>
            <person name="Zhang X."/>
            <person name="Liu X."/>
        </authorList>
    </citation>
    <scope>NUCLEOTIDE SEQUENCE [LARGE SCALE GENOMIC DNA]</scope>
    <source>
        <strain evidence="7">W106-1 / CGMCC3.15140</strain>
    </source>
</reference>
<feature type="transmembrane region" description="Helical" evidence="5">
    <location>
        <begin position="121"/>
        <end position="142"/>
    </location>
</feature>
<dbReference type="Pfam" id="PF04479">
    <property type="entry name" value="RTA1"/>
    <property type="match status" value="1"/>
</dbReference>
<evidence type="ECO:0008006" key="8">
    <source>
        <dbReference type="Google" id="ProtNLM"/>
    </source>
</evidence>
<dbReference type="HOGENOM" id="CLU_033465_3_1_1"/>
<evidence type="ECO:0000313" key="6">
    <source>
        <dbReference type="EMBL" id="ETS77836.1"/>
    </source>
</evidence>
<feature type="transmembrane region" description="Helical" evidence="5">
    <location>
        <begin position="50"/>
        <end position="67"/>
    </location>
</feature>
<dbReference type="InParanoid" id="W3WY70"/>
<feature type="transmembrane region" description="Helical" evidence="5">
    <location>
        <begin position="79"/>
        <end position="101"/>
    </location>
</feature>
<dbReference type="RefSeq" id="XP_007836670.1">
    <property type="nucleotide sequence ID" value="XM_007838479.1"/>
</dbReference>
<evidence type="ECO:0000256" key="1">
    <source>
        <dbReference type="ARBA" id="ARBA00004141"/>
    </source>
</evidence>
<feature type="transmembrane region" description="Helical" evidence="5">
    <location>
        <begin position="194"/>
        <end position="210"/>
    </location>
</feature>
<evidence type="ECO:0000256" key="5">
    <source>
        <dbReference type="SAM" id="Phobius"/>
    </source>
</evidence>
<organism evidence="6 7">
    <name type="scientific">Pestalotiopsis fici (strain W106-1 / CGMCC3.15140)</name>
    <dbReference type="NCBI Taxonomy" id="1229662"/>
    <lineage>
        <taxon>Eukaryota</taxon>
        <taxon>Fungi</taxon>
        <taxon>Dikarya</taxon>
        <taxon>Ascomycota</taxon>
        <taxon>Pezizomycotina</taxon>
        <taxon>Sordariomycetes</taxon>
        <taxon>Xylariomycetidae</taxon>
        <taxon>Amphisphaeriales</taxon>
        <taxon>Sporocadaceae</taxon>
        <taxon>Pestalotiopsis</taxon>
    </lineage>
</organism>
<keyword evidence="4 5" id="KW-0472">Membrane</keyword>
<keyword evidence="3 5" id="KW-1133">Transmembrane helix</keyword>
<feature type="transmembrane region" description="Helical" evidence="5">
    <location>
        <begin position="230"/>
        <end position="254"/>
    </location>
</feature>
<feature type="transmembrane region" description="Helical" evidence="5">
    <location>
        <begin position="22"/>
        <end position="43"/>
    </location>
</feature>
<feature type="transmembrane region" description="Helical" evidence="5">
    <location>
        <begin position="154"/>
        <end position="174"/>
    </location>
</feature>
<dbReference type="InterPro" id="IPR007568">
    <property type="entry name" value="RTA1"/>
</dbReference>
<evidence type="ECO:0000313" key="7">
    <source>
        <dbReference type="Proteomes" id="UP000030651"/>
    </source>
</evidence>
<dbReference type="OMA" id="EFYPYTP"/>
<evidence type="ECO:0000256" key="3">
    <source>
        <dbReference type="ARBA" id="ARBA00022989"/>
    </source>
</evidence>
<dbReference type="GO" id="GO:0016020">
    <property type="term" value="C:membrane"/>
    <property type="evidence" value="ECO:0007669"/>
    <property type="project" value="UniProtKB-SubCell"/>
</dbReference>